<dbReference type="Proteomes" id="UP000272528">
    <property type="component" value="Chromosome"/>
</dbReference>
<dbReference type="EMBL" id="CP034437">
    <property type="protein sequence ID" value="AZN40266.1"/>
    <property type="molecule type" value="Genomic_DNA"/>
</dbReference>
<gene>
    <name evidence="7" type="ORF">EJC50_11860</name>
</gene>
<evidence type="ECO:0000256" key="4">
    <source>
        <dbReference type="ARBA" id="ARBA00022989"/>
    </source>
</evidence>
<evidence type="ECO:0000256" key="1">
    <source>
        <dbReference type="ARBA" id="ARBA00004370"/>
    </source>
</evidence>
<sequence length="31" mass="3304">MNSAHHGSMTSPAMILVLFILLIIIVGACFC</sequence>
<evidence type="ECO:0000256" key="5">
    <source>
        <dbReference type="ARBA" id="ARBA00023136"/>
    </source>
</evidence>
<comment type="similarity">
    <text evidence="2">Belongs to the SscA family.</text>
</comment>
<evidence type="ECO:0000313" key="8">
    <source>
        <dbReference type="Proteomes" id="UP000272528"/>
    </source>
</evidence>
<name>A0A3S9A3J6_9BACL</name>
<dbReference type="AlphaFoldDB" id="A0A3S9A3J6"/>
<organism evidence="7 8">
    <name type="scientific">Paenibacillus albus</name>
    <dbReference type="NCBI Taxonomy" id="2495582"/>
    <lineage>
        <taxon>Bacteria</taxon>
        <taxon>Bacillati</taxon>
        <taxon>Bacillota</taxon>
        <taxon>Bacilli</taxon>
        <taxon>Bacillales</taxon>
        <taxon>Paenibacillaceae</taxon>
        <taxon>Paenibacillus</taxon>
    </lineage>
</organism>
<comment type="subcellular location">
    <subcellularLocation>
        <location evidence="1">Membrane</location>
    </subcellularLocation>
</comment>
<evidence type="ECO:0000256" key="3">
    <source>
        <dbReference type="ARBA" id="ARBA00022692"/>
    </source>
</evidence>
<keyword evidence="4 6" id="KW-1133">Transmembrane helix</keyword>
<dbReference type="RefSeq" id="WP_126015499.1">
    <property type="nucleotide sequence ID" value="NZ_CP034437.1"/>
</dbReference>
<feature type="transmembrane region" description="Helical" evidence="6">
    <location>
        <begin position="12"/>
        <end position="30"/>
    </location>
</feature>
<evidence type="ECO:0000313" key="7">
    <source>
        <dbReference type="EMBL" id="AZN40266.1"/>
    </source>
</evidence>
<keyword evidence="8" id="KW-1185">Reference proteome</keyword>
<keyword evidence="3 6" id="KW-0812">Transmembrane</keyword>
<dbReference type="GO" id="GO:0016020">
    <property type="term" value="C:membrane"/>
    <property type="evidence" value="ECO:0007669"/>
    <property type="project" value="UniProtKB-SubCell"/>
</dbReference>
<dbReference type="KEGG" id="palb:EJC50_11860"/>
<dbReference type="InterPro" id="IPR010070">
    <property type="entry name" value="YjcZ-like"/>
</dbReference>
<protein>
    <submittedName>
        <fullName evidence="7">YjcZ family sporulation protein</fullName>
    </submittedName>
</protein>
<reference evidence="8" key="1">
    <citation type="submission" date="2018-12" db="EMBL/GenBank/DDBJ databases">
        <title>Genome sequence of Peanibacillus sp.</title>
        <authorList>
            <person name="Subramani G."/>
            <person name="Srinivasan S."/>
            <person name="Kim M.K."/>
        </authorList>
    </citation>
    <scope>NUCLEOTIDE SEQUENCE [LARGE SCALE GENOMIC DNA]</scope>
    <source>
        <strain evidence="8">18JY67-1</strain>
    </source>
</reference>
<dbReference type="NCBIfam" id="TIGR01732">
    <property type="entry name" value="tiny_TM_bacill"/>
    <property type="match status" value="1"/>
</dbReference>
<evidence type="ECO:0000256" key="2">
    <source>
        <dbReference type="ARBA" id="ARBA00010221"/>
    </source>
</evidence>
<proteinExistence type="inferred from homology"/>
<accession>A0A3S9A3J6</accession>
<keyword evidence="5 6" id="KW-0472">Membrane</keyword>
<evidence type="ECO:0000256" key="6">
    <source>
        <dbReference type="SAM" id="Phobius"/>
    </source>
</evidence>